<name>A0A8J2XWW6_9BACT</name>
<dbReference type="EMBL" id="BMJC01000009">
    <property type="protein sequence ID" value="GGB26057.1"/>
    <property type="molecule type" value="Genomic_DNA"/>
</dbReference>
<evidence type="ECO:0008006" key="3">
    <source>
        <dbReference type="Google" id="ProtNLM"/>
    </source>
</evidence>
<comment type="caution">
    <text evidence="1">The sequence shown here is derived from an EMBL/GenBank/DDBJ whole genome shotgun (WGS) entry which is preliminary data.</text>
</comment>
<organism evidence="1 2">
    <name type="scientific">Puia dinghuensis</name>
    <dbReference type="NCBI Taxonomy" id="1792502"/>
    <lineage>
        <taxon>Bacteria</taxon>
        <taxon>Pseudomonadati</taxon>
        <taxon>Bacteroidota</taxon>
        <taxon>Chitinophagia</taxon>
        <taxon>Chitinophagales</taxon>
        <taxon>Chitinophagaceae</taxon>
        <taxon>Puia</taxon>
    </lineage>
</organism>
<accession>A0A8J2XWW6</accession>
<gene>
    <name evidence="1" type="ORF">GCM10011511_57510</name>
</gene>
<dbReference type="InterPro" id="IPR011990">
    <property type="entry name" value="TPR-like_helical_dom_sf"/>
</dbReference>
<proteinExistence type="predicted"/>
<dbReference type="PANTHER" id="PTHR45588:SF1">
    <property type="entry name" value="WW DOMAIN-CONTAINING PROTEIN"/>
    <property type="match status" value="1"/>
</dbReference>
<dbReference type="SUPFAM" id="SSF48452">
    <property type="entry name" value="TPR-like"/>
    <property type="match status" value="1"/>
</dbReference>
<protein>
    <recommendedName>
        <fullName evidence="3">Tetratricopeptide repeat protein</fullName>
    </recommendedName>
</protein>
<dbReference type="PANTHER" id="PTHR45588">
    <property type="entry name" value="TPR DOMAIN-CONTAINING PROTEIN"/>
    <property type="match status" value="1"/>
</dbReference>
<keyword evidence="2" id="KW-1185">Reference proteome</keyword>
<reference evidence="1" key="1">
    <citation type="journal article" date="2014" name="Int. J. Syst. Evol. Microbiol.">
        <title>Complete genome sequence of Corynebacterium casei LMG S-19264T (=DSM 44701T), isolated from a smear-ripened cheese.</title>
        <authorList>
            <consortium name="US DOE Joint Genome Institute (JGI-PGF)"/>
            <person name="Walter F."/>
            <person name="Albersmeier A."/>
            <person name="Kalinowski J."/>
            <person name="Ruckert C."/>
        </authorList>
    </citation>
    <scope>NUCLEOTIDE SEQUENCE</scope>
    <source>
        <strain evidence="1">CGMCC 1.15448</strain>
    </source>
</reference>
<dbReference type="Gene3D" id="1.25.40.10">
    <property type="entry name" value="Tetratricopeptide repeat domain"/>
    <property type="match status" value="1"/>
</dbReference>
<sequence>MLRESEAVIDCSPSQAPGELLPDGDGRYAPVFPGWGHYHYPISTTNDSAQYYFDQGLSLYYSYHLKESLASFKEASLKDSNCAMTYWGQALAMGPYYNSVYQYKQPPAVLPVLARMDLLADKAPVKEKDLAAAMDHRYSADVTDSRRTALNAAYSARMAALIGKYPGDKDIKALYIDGVMTEHAWDMWDSKGSPKPWTPELVKYCEEILAADAYHPAALHYHIHLLEASLHPEVTLASAEKLKDLMPGVAHMVHMASHSYQRTGLYARGVAINELALAAQQQYDSLASSLHLGSYVIHYHAVEAFCAMNGAMYAKAMQAAEKCRQMPVFSDGVTVPRSDLQYLYMMPVFAEVRMGKWQAILSRPVPDSHWVYASLLSDFARGMAFVRLGDKTSARRCLDSLRVALKDPVLTVHFPPRNDAITGASIAEAMLEGELFFADKKPSAAMTAFDRAMRLEDGMTYGEPKDWPLPARHFAGEWLLKLHRPDEAERLYRDDLTANPGNGWALLGLAQCLEARGSKGAAEYRALAREAFASAEEIPPASAY</sequence>
<dbReference type="Proteomes" id="UP000607559">
    <property type="component" value="Unassembled WGS sequence"/>
</dbReference>
<evidence type="ECO:0000313" key="2">
    <source>
        <dbReference type="Proteomes" id="UP000607559"/>
    </source>
</evidence>
<dbReference type="AlphaFoldDB" id="A0A8J2XWW6"/>
<reference evidence="1" key="2">
    <citation type="submission" date="2020-09" db="EMBL/GenBank/DDBJ databases">
        <authorList>
            <person name="Sun Q."/>
            <person name="Zhou Y."/>
        </authorList>
    </citation>
    <scope>NUCLEOTIDE SEQUENCE</scope>
    <source>
        <strain evidence="1">CGMCC 1.15448</strain>
    </source>
</reference>
<evidence type="ECO:0000313" key="1">
    <source>
        <dbReference type="EMBL" id="GGB26057.1"/>
    </source>
</evidence>